<sequence>MGADYDTFIMQNSSLLITNSQYIEKEEDLVVVHLKDFFKEVEMQTLSLIFRDKIIKLEEQVDELNESEVLEDAIDDADFSNLIPTAIL</sequence>
<name>A0A915I260_ROMCU</name>
<evidence type="ECO:0000313" key="2">
    <source>
        <dbReference type="WBParaSite" id="nRc.2.0.1.t07910-RA"/>
    </source>
</evidence>
<dbReference type="AlphaFoldDB" id="A0A915I260"/>
<accession>A0A915I260</accession>
<proteinExistence type="predicted"/>
<reference evidence="2" key="1">
    <citation type="submission" date="2022-11" db="UniProtKB">
        <authorList>
            <consortium name="WormBaseParasite"/>
        </authorList>
    </citation>
    <scope>IDENTIFICATION</scope>
</reference>
<evidence type="ECO:0000313" key="1">
    <source>
        <dbReference type="Proteomes" id="UP000887565"/>
    </source>
</evidence>
<dbReference type="Proteomes" id="UP000887565">
    <property type="component" value="Unplaced"/>
</dbReference>
<keyword evidence="1" id="KW-1185">Reference proteome</keyword>
<organism evidence="1 2">
    <name type="scientific">Romanomermis culicivorax</name>
    <name type="common">Nematode worm</name>
    <dbReference type="NCBI Taxonomy" id="13658"/>
    <lineage>
        <taxon>Eukaryota</taxon>
        <taxon>Metazoa</taxon>
        <taxon>Ecdysozoa</taxon>
        <taxon>Nematoda</taxon>
        <taxon>Enoplea</taxon>
        <taxon>Dorylaimia</taxon>
        <taxon>Mermithida</taxon>
        <taxon>Mermithoidea</taxon>
        <taxon>Mermithidae</taxon>
        <taxon>Romanomermis</taxon>
    </lineage>
</organism>
<dbReference type="WBParaSite" id="nRc.2.0.1.t07910-RA">
    <property type="protein sequence ID" value="nRc.2.0.1.t07910-RA"/>
    <property type="gene ID" value="nRc.2.0.1.g07910"/>
</dbReference>
<protein>
    <submittedName>
        <fullName evidence="2">Uncharacterized protein</fullName>
    </submittedName>
</protein>